<accession>A0ABY6CCI6</accession>
<dbReference type="SUPFAM" id="SSF48498">
    <property type="entry name" value="Tetracyclin repressor-like, C-terminal domain"/>
    <property type="match status" value="1"/>
</dbReference>
<reference evidence="6 7" key="1">
    <citation type="submission" date="2022-09" db="EMBL/GenBank/DDBJ databases">
        <title>Interaction between co-microsymbionts with complementary sets of symbiotic genes in legume-rhizobium systems.</title>
        <authorList>
            <person name="Safronova V."/>
            <person name="Sazanova A."/>
            <person name="Afonin A."/>
            <person name="Chirak E."/>
        </authorList>
    </citation>
    <scope>NUCLEOTIDE SEQUENCE [LARGE SCALE GENOMIC DNA]</scope>
    <source>
        <strain evidence="6 7">A18/4-1</strain>
    </source>
</reference>
<dbReference type="Gene3D" id="1.10.10.60">
    <property type="entry name" value="Homeodomain-like"/>
    <property type="match status" value="1"/>
</dbReference>
<dbReference type="PANTHER" id="PTHR30055:SF151">
    <property type="entry name" value="TRANSCRIPTIONAL REGULATORY PROTEIN"/>
    <property type="match status" value="1"/>
</dbReference>
<keyword evidence="7" id="KW-1185">Reference proteome</keyword>
<evidence type="ECO:0000256" key="3">
    <source>
        <dbReference type="ARBA" id="ARBA00023163"/>
    </source>
</evidence>
<feature type="DNA-binding region" description="H-T-H motif" evidence="4">
    <location>
        <begin position="53"/>
        <end position="72"/>
    </location>
</feature>
<dbReference type="PROSITE" id="PS50977">
    <property type="entry name" value="HTH_TETR_2"/>
    <property type="match status" value="1"/>
</dbReference>
<dbReference type="SUPFAM" id="SSF46689">
    <property type="entry name" value="Homeodomain-like"/>
    <property type="match status" value="1"/>
</dbReference>
<dbReference type="InterPro" id="IPR004111">
    <property type="entry name" value="Repressor_TetR_C"/>
</dbReference>
<evidence type="ECO:0000256" key="1">
    <source>
        <dbReference type="ARBA" id="ARBA00023015"/>
    </source>
</evidence>
<dbReference type="Pfam" id="PF02909">
    <property type="entry name" value="TetR_C_1"/>
    <property type="match status" value="1"/>
</dbReference>
<dbReference type="EMBL" id="CP104965">
    <property type="protein sequence ID" value="UXN69865.1"/>
    <property type="molecule type" value="Genomic_DNA"/>
</dbReference>
<keyword evidence="1" id="KW-0805">Transcription regulation</keyword>
<evidence type="ECO:0000259" key="5">
    <source>
        <dbReference type="PROSITE" id="PS50977"/>
    </source>
</evidence>
<feature type="domain" description="HTH tetR-type" evidence="5">
    <location>
        <begin position="30"/>
        <end position="90"/>
    </location>
</feature>
<evidence type="ECO:0000256" key="2">
    <source>
        <dbReference type="ARBA" id="ARBA00023125"/>
    </source>
</evidence>
<name>A0ABY6CCI6_9HYPH</name>
<dbReference type="PANTHER" id="PTHR30055">
    <property type="entry name" value="HTH-TYPE TRANSCRIPTIONAL REGULATOR RUTR"/>
    <property type="match status" value="1"/>
</dbReference>
<dbReference type="RefSeq" id="WP_262168533.1">
    <property type="nucleotide sequence ID" value="NZ_CP104965.1"/>
</dbReference>
<proteinExistence type="predicted"/>
<keyword evidence="3" id="KW-0804">Transcription</keyword>
<gene>
    <name evidence="6" type="ORF">N8A98_22090</name>
</gene>
<organism evidence="6 7">
    <name type="scientific">Devosia neptuniae</name>
    <dbReference type="NCBI Taxonomy" id="191302"/>
    <lineage>
        <taxon>Bacteria</taxon>
        <taxon>Pseudomonadati</taxon>
        <taxon>Pseudomonadota</taxon>
        <taxon>Alphaproteobacteria</taxon>
        <taxon>Hyphomicrobiales</taxon>
        <taxon>Devosiaceae</taxon>
        <taxon>Devosia</taxon>
    </lineage>
</organism>
<protein>
    <submittedName>
        <fullName evidence="6">TetR/AcrR family transcriptional regulator</fullName>
    </submittedName>
</protein>
<dbReference type="Pfam" id="PF00440">
    <property type="entry name" value="TetR_N"/>
    <property type="match status" value="1"/>
</dbReference>
<keyword evidence="2 4" id="KW-0238">DNA-binding</keyword>
<dbReference type="InterPro" id="IPR036271">
    <property type="entry name" value="Tet_transcr_reg_TetR-rel_C_sf"/>
</dbReference>
<dbReference type="InterPro" id="IPR050109">
    <property type="entry name" value="HTH-type_TetR-like_transc_reg"/>
</dbReference>
<evidence type="ECO:0000256" key="4">
    <source>
        <dbReference type="PROSITE-ProRule" id="PRU00335"/>
    </source>
</evidence>
<evidence type="ECO:0000313" key="7">
    <source>
        <dbReference type="Proteomes" id="UP001061862"/>
    </source>
</evidence>
<evidence type="ECO:0000313" key="6">
    <source>
        <dbReference type="EMBL" id="UXN69865.1"/>
    </source>
</evidence>
<dbReference type="Gene3D" id="1.10.357.10">
    <property type="entry name" value="Tetracycline Repressor, domain 2"/>
    <property type="match status" value="1"/>
</dbReference>
<dbReference type="InterPro" id="IPR009057">
    <property type="entry name" value="Homeodomain-like_sf"/>
</dbReference>
<sequence>MIERGEIATDLGRTQALLWSSHSRPVGRSGKSVGDFVAAAVSLVQEQGVNALSMRAVAAKLGVRTMATYSFAPGKADLVALMVDHAYRDLYAGGAPSTADWREGLRTVAHTNRALHLAHPWLQELQAIRSPMGPHEMRKHELELAPIEGIGLTDPEMDQTLSQLLAQVAHAARMENRLRAEQGETGLEDGEWWVQAMPVLERLVDPKMFPLSVRVGTAATAARSGQFWGQEVFEFGLERLLDGVEVLVQRRKASR</sequence>
<dbReference type="Proteomes" id="UP001061862">
    <property type="component" value="Chromosome"/>
</dbReference>
<dbReference type="InterPro" id="IPR001647">
    <property type="entry name" value="HTH_TetR"/>
</dbReference>